<dbReference type="Proteomes" id="UP001241110">
    <property type="component" value="Unassembled WGS sequence"/>
</dbReference>
<name>A0AAE3UC07_9BACT</name>
<comment type="caution">
    <text evidence="1">The sequence shown here is derived from an EMBL/GenBank/DDBJ whole genome shotgun (WGS) entry which is preliminary data.</text>
</comment>
<accession>A0AAE3UC07</accession>
<evidence type="ECO:0000313" key="1">
    <source>
        <dbReference type="EMBL" id="MDJ1486317.1"/>
    </source>
</evidence>
<organism evidence="1 2">
    <name type="scientific">Xanthocytophaga flava</name>
    <dbReference type="NCBI Taxonomy" id="3048013"/>
    <lineage>
        <taxon>Bacteria</taxon>
        <taxon>Pseudomonadati</taxon>
        <taxon>Bacteroidota</taxon>
        <taxon>Cytophagia</taxon>
        <taxon>Cytophagales</taxon>
        <taxon>Rhodocytophagaceae</taxon>
        <taxon>Xanthocytophaga</taxon>
    </lineage>
</organism>
<dbReference type="PROSITE" id="PS51257">
    <property type="entry name" value="PROKAR_LIPOPROTEIN"/>
    <property type="match status" value="1"/>
</dbReference>
<reference evidence="1" key="1">
    <citation type="submission" date="2023-05" db="EMBL/GenBank/DDBJ databases">
        <authorList>
            <person name="Zhang X."/>
        </authorList>
    </citation>
    <scope>NUCLEOTIDE SEQUENCE</scope>
    <source>
        <strain evidence="1">YF14B1</strain>
    </source>
</reference>
<gene>
    <name evidence="1" type="ORF">QNI16_37910</name>
</gene>
<proteinExistence type="predicted"/>
<sequence length="155" mass="17986">MWRSLNSITLLWLFSGCMDVKTTTDTKELVCDSLIYSLDNRISENAIDSLVRGKTVVFCVFSSSSYKDTLELRLTLSNEFDSTDVHYFRNRYRTNRFLKIKNKKIMVLSTEDFALQKVSPGIHKELIGHPASLVIDLAYHSHELLNYYYPFSIVQ</sequence>
<dbReference type="EMBL" id="JASJOS010000035">
    <property type="protein sequence ID" value="MDJ1486317.1"/>
    <property type="molecule type" value="Genomic_DNA"/>
</dbReference>
<evidence type="ECO:0000313" key="2">
    <source>
        <dbReference type="Proteomes" id="UP001241110"/>
    </source>
</evidence>
<dbReference type="AlphaFoldDB" id="A0AAE3UC07"/>
<evidence type="ECO:0008006" key="3">
    <source>
        <dbReference type="Google" id="ProtNLM"/>
    </source>
</evidence>
<dbReference type="RefSeq" id="WP_313989810.1">
    <property type="nucleotide sequence ID" value="NZ_JASJOS010000035.1"/>
</dbReference>
<protein>
    <recommendedName>
        <fullName evidence="3">Lipoprotein</fullName>
    </recommendedName>
</protein>